<dbReference type="SUPFAM" id="SSF46785">
    <property type="entry name" value="Winged helix' DNA-binding domain"/>
    <property type="match status" value="1"/>
</dbReference>
<dbReference type="SMART" id="SM00347">
    <property type="entry name" value="HTH_MARR"/>
    <property type="match status" value="1"/>
</dbReference>
<evidence type="ECO:0000313" key="4">
    <source>
        <dbReference type="Proteomes" id="UP000247634"/>
    </source>
</evidence>
<dbReference type="Gene3D" id="1.10.10.10">
    <property type="entry name" value="Winged helix-like DNA-binding domain superfamily/Winged helix DNA-binding domain"/>
    <property type="match status" value="1"/>
</dbReference>
<dbReference type="PANTHER" id="PTHR33164">
    <property type="entry name" value="TRANSCRIPTIONAL REGULATOR, MARR FAMILY"/>
    <property type="match status" value="1"/>
</dbReference>
<dbReference type="KEGG" id="sact:DMT42_01565"/>
<dbReference type="InterPro" id="IPR036388">
    <property type="entry name" value="WH-like_DNA-bd_sf"/>
</dbReference>
<protein>
    <submittedName>
        <fullName evidence="3">MarR family transcriptional regulator</fullName>
    </submittedName>
</protein>
<accession>A0A2U9NVL2</accession>
<dbReference type="OrthoDB" id="122135at2"/>
<gene>
    <name evidence="3" type="ORF">DMT42_01565</name>
</gene>
<dbReference type="GO" id="GO:0006950">
    <property type="term" value="P:response to stress"/>
    <property type="evidence" value="ECO:0007669"/>
    <property type="project" value="TreeGrafter"/>
</dbReference>
<evidence type="ECO:0000313" key="3">
    <source>
        <dbReference type="EMBL" id="AWT41144.1"/>
    </source>
</evidence>
<evidence type="ECO:0000256" key="1">
    <source>
        <dbReference type="SAM" id="MobiDB-lite"/>
    </source>
</evidence>
<proteinExistence type="predicted"/>
<dbReference type="EMBL" id="CP029788">
    <property type="protein sequence ID" value="AWT41144.1"/>
    <property type="molecule type" value="Genomic_DNA"/>
</dbReference>
<feature type="region of interest" description="Disordered" evidence="1">
    <location>
        <begin position="14"/>
        <end position="42"/>
    </location>
</feature>
<dbReference type="InterPro" id="IPR036390">
    <property type="entry name" value="WH_DNA-bd_sf"/>
</dbReference>
<reference evidence="3 4" key="1">
    <citation type="submission" date="2018-06" db="EMBL/GenBank/DDBJ databases">
        <title>The complete genome sequence of a nosiheptide producer Streptomyces actuosus ATCC 25421: deducing the ability of producing a new class III lantibiotics.</title>
        <authorList>
            <person name="Liu W."/>
            <person name="Sun F."/>
            <person name="Hu Y."/>
        </authorList>
    </citation>
    <scope>NUCLEOTIDE SEQUENCE [LARGE SCALE GENOMIC DNA]</scope>
    <source>
        <strain evidence="3 4">ATCC 25421</strain>
    </source>
</reference>
<feature type="compositionally biased region" description="Gly residues" evidence="1">
    <location>
        <begin position="20"/>
        <end position="31"/>
    </location>
</feature>
<dbReference type="PANTHER" id="PTHR33164:SF99">
    <property type="entry name" value="MARR FAMILY REGULATORY PROTEIN"/>
    <property type="match status" value="1"/>
</dbReference>
<dbReference type="PROSITE" id="PS50995">
    <property type="entry name" value="HTH_MARR_2"/>
    <property type="match status" value="1"/>
</dbReference>
<dbReference type="Pfam" id="PF12802">
    <property type="entry name" value="MarR_2"/>
    <property type="match status" value="1"/>
</dbReference>
<dbReference type="GO" id="GO:0003700">
    <property type="term" value="F:DNA-binding transcription factor activity"/>
    <property type="evidence" value="ECO:0007669"/>
    <property type="project" value="InterPro"/>
</dbReference>
<organism evidence="3 4">
    <name type="scientific">Streptomyces actuosus</name>
    <dbReference type="NCBI Taxonomy" id="1885"/>
    <lineage>
        <taxon>Bacteria</taxon>
        <taxon>Bacillati</taxon>
        <taxon>Actinomycetota</taxon>
        <taxon>Actinomycetes</taxon>
        <taxon>Kitasatosporales</taxon>
        <taxon>Streptomycetaceae</taxon>
        <taxon>Streptomyces</taxon>
    </lineage>
</organism>
<dbReference type="InterPro" id="IPR000835">
    <property type="entry name" value="HTH_MarR-typ"/>
</dbReference>
<sequence length="195" mass="20628">MVNMVDDDEMVNQVSLSGKGVPGGGARAGGGQERRGSGPPRPRAGYELPLLLFAGFRTLIDELHTELARQGHPDVRPAHGFALQAIGPEGSAASDIARRLGISKQAAGKTVDRLVALGYAERAEDPADARRKLVRLTARGFDMLARSAAIFERLRAEWAAELGEERVSAMEDDLGAVVSPGAFRLDAAGWIGGAM</sequence>
<dbReference type="InterPro" id="IPR039422">
    <property type="entry name" value="MarR/SlyA-like"/>
</dbReference>
<dbReference type="Proteomes" id="UP000247634">
    <property type="component" value="Chromosome"/>
</dbReference>
<feature type="domain" description="HTH marR-type" evidence="2">
    <location>
        <begin position="45"/>
        <end position="179"/>
    </location>
</feature>
<evidence type="ECO:0000259" key="2">
    <source>
        <dbReference type="PROSITE" id="PS50995"/>
    </source>
</evidence>
<dbReference type="AlphaFoldDB" id="A0A2U9NVL2"/>
<keyword evidence="4" id="KW-1185">Reference proteome</keyword>
<name>A0A2U9NVL2_STRAS</name>